<accession>A0A3T0CIJ9</accession>
<dbReference type="AlphaFoldDB" id="A0A3T0CIJ9"/>
<reference evidence="2" key="1">
    <citation type="submission" date="2018-12" db="EMBL/GenBank/DDBJ databases">
        <title>Complete genome sequences of twenty non-typhoidal Salmonella isolates from Rwanda.</title>
        <authorList>
            <person name="Byukusenge M."/>
            <person name="Li L."/>
            <person name="Subhashinie K."/>
            <person name="Nzayirambaho M."/>
            <person name="Kuchipudi S.V."/>
            <person name="Jayarao B.M."/>
        </authorList>
    </citation>
    <scope>NUCLEOTIDE SEQUENCE</scope>
    <source>
        <strain evidence="2">RSE40</strain>
        <plasmid evidence="2">pRSE40</plasmid>
    </source>
</reference>
<protein>
    <submittedName>
        <fullName evidence="2">Uncharacterized protein</fullName>
    </submittedName>
</protein>
<organism evidence="2">
    <name type="scientific">Salmonella enterica subsp. enterica serovar Karamoja</name>
    <dbReference type="NCBI Taxonomy" id="2500153"/>
    <lineage>
        <taxon>Bacteria</taxon>
        <taxon>Pseudomonadati</taxon>
        <taxon>Pseudomonadota</taxon>
        <taxon>Gammaproteobacteria</taxon>
        <taxon>Enterobacterales</taxon>
        <taxon>Enterobacteriaceae</taxon>
        <taxon>Salmonella</taxon>
    </lineage>
</organism>
<evidence type="ECO:0000256" key="1">
    <source>
        <dbReference type="SAM" id="MobiDB-lite"/>
    </source>
</evidence>
<name>A0A3T0CIJ9_SALET</name>
<gene>
    <name evidence="2" type="ORF">EL007_24630</name>
</gene>
<sequence>MRTLEEAIAARSPQSQARIRALAEDGVAAVARQIAREARSPLPKTVVRETEESQPEPCRIKAPENKQA</sequence>
<geneLocation type="plasmid" evidence="2">
    <name>pRSE40</name>
</geneLocation>
<dbReference type="RefSeq" id="WP_168445686.1">
    <property type="nucleotide sequence ID" value="NZ_CP034699.1"/>
</dbReference>
<keyword evidence="2" id="KW-0614">Plasmid</keyword>
<proteinExistence type="predicted"/>
<evidence type="ECO:0000313" key="2">
    <source>
        <dbReference type="EMBL" id="AZT44442.1"/>
    </source>
</evidence>
<feature type="compositionally biased region" description="Basic and acidic residues" evidence="1">
    <location>
        <begin position="58"/>
        <end position="68"/>
    </location>
</feature>
<feature type="region of interest" description="Disordered" evidence="1">
    <location>
        <begin position="41"/>
        <end position="68"/>
    </location>
</feature>
<dbReference type="EMBL" id="CP034699">
    <property type="protein sequence ID" value="AZT44442.1"/>
    <property type="molecule type" value="Genomic_DNA"/>
</dbReference>